<dbReference type="NCBIfam" id="TIGR01681">
    <property type="entry name" value="HAD-SF-IIIC"/>
    <property type="match status" value="1"/>
</dbReference>
<name>A0A402BD88_9CHLR</name>
<dbReference type="InterPro" id="IPR016181">
    <property type="entry name" value="Acyl_CoA_acyltransferase"/>
</dbReference>
<dbReference type="Proteomes" id="UP000287171">
    <property type="component" value="Unassembled WGS sequence"/>
</dbReference>
<reference evidence="2" key="1">
    <citation type="submission" date="2018-12" db="EMBL/GenBank/DDBJ databases">
        <title>Tengunoibacter tsumagoiensis gen. nov., sp. nov., Dictyobacter kobayashii sp. nov., D. alpinus sp. nov., and D. joshuensis sp. nov. and description of Dictyobacteraceae fam. nov. within the order Ktedonobacterales isolated from Tengu-no-mugimeshi.</title>
        <authorList>
            <person name="Wang C.M."/>
            <person name="Zheng Y."/>
            <person name="Sakai Y."/>
            <person name="Toyoda A."/>
            <person name="Minakuchi Y."/>
            <person name="Abe K."/>
            <person name="Yokota A."/>
            <person name="Yabe S."/>
        </authorList>
    </citation>
    <scope>NUCLEOTIDE SEQUENCE [LARGE SCALE GENOMIC DNA]</scope>
    <source>
        <strain evidence="2">Uno16</strain>
    </source>
</reference>
<dbReference type="SUPFAM" id="SSF55729">
    <property type="entry name" value="Acyl-CoA N-acyltransferases (Nat)"/>
    <property type="match status" value="1"/>
</dbReference>
<keyword evidence="2" id="KW-1185">Reference proteome</keyword>
<dbReference type="InterPro" id="IPR010037">
    <property type="entry name" value="FkbH_domain"/>
</dbReference>
<dbReference type="RefSeq" id="WP_126629595.1">
    <property type="nucleotide sequence ID" value="NZ_BIFT01000002.1"/>
</dbReference>
<proteinExistence type="predicted"/>
<dbReference type="OrthoDB" id="323926at2"/>
<dbReference type="SUPFAM" id="SSF56784">
    <property type="entry name" value="HAD-like"/>
    <property type="match status" value="1"/>
</dbReference>
<sequence length="366" mass="41739">MTQQAVIKNEELTRSIKCVVWDLDNTLWDGTLIEDEQVYLRTRVVEIIKILDARGILHSIASKNDHQLAIKKLAELGIEKYFLYPQISWNAKSTAIATIAASINIGNDTLAFVDDQGFERDEVAHIHPEVLCLDITDLEHMLDMPELKPRFITDDSSKRRQMYLSDIQRNQAEKEYVGPTEEFLATLQMVFTITAAREEDLQRAEELTVRTHQLNTTGYTYSYEELNAFRLSPDYQLLIAGLEDTYGMYGKIGVALIHCGAEFWTLKLLLMSCRVMSRGVGNVLVGHIMRMAKQAGVPLRAEFIPNNKNRMMLITYKLGGFRQIDQQGEMLIFENDLTNIAPVPPYVTLQLEDCEKIMHQGDKSST</sequence>
<dbReference type="InterPro" id="IPR036412">
    <property type="entry name" value="HAD-like_sf"/>
</dbReference>
<accession>A0A402BD88</accession>
<dbReference type="AlphaFoldDB" id="A0A402BD88"/>
<comment type="caution">
    <text evidence="1">The sequence shown here is derived from an EMBL/GenBank/DDBJ whole genome shotgun (WGS) entry which is preliminary data.</text>
</comment>
<dbReference type="InterPro" id="IPR010033">
    <property type="entry name" value="HAD_SF_ppase_IIIC"/>
</dbReference>
<dbReference type="EMBL" id="BIFT01000002">
    <property type="protein sequence ID" value="GCE29304.1"/>
    <property type="molecule type" value="Genomic_DNA"/>
</dbReference>
<gene>
    <name evidence="1" type="ORF">KDA_47880</name>
</gene>
<dbReference type="InterPro" id="IPR023214">
    <property type="entry name" value="HAD_sf"/>
</dbReference>
<evidence type="ECO:0000313" key="1">
    <source>
        <dbReference type="EMBL" id="GCE29304.1"/>
    </source>
</evidence>
<evidence type="ECO:0000313" key="2">
    <source>
        <dbReference type="Proteomes" id="UP000287171"/>
    </source>
</evidence>
<dbReference type="NCBIfam" id="TIGR01686">
    <property type="entry name" value="FkbH"/>
    <property type="match status" value="1"/>
</dbReference>
<dbReference type="Gene3D" id="3.40.50.1000">
    <property type="entry name" value="HAD superfamily/HAD-like"/>
    <property type="match status" value="1"/>
</dbReference>
<protein>
    <submittedName>
        <fullName evidence="1">Haloacid dehalogenase</fullName>
    </submittedName>
</protein>
<organism evidence="1 2">
    <name type="scientific">Dictyobacter alpinus</name>
    <dbReference type="NCBI Taxonomy" id="2014873"/>
    <lineage>
        <taxon>Bacteria</taxon>
        <taxon>Bacillati</taxon>
        <taxon>Chloroflexota</taxon>
        <taxon>Ktedonobacteria</taxon>
        <taxon>Ktedonobacterales</taxon>
        <taxon>Dictyobacteraceae</taxon>
        <taxon>Dictyobacter</taxon>
    </lineage>
</organism>